<dbReference type="AlphaFoldDB" id="A0A939ET91"/>
<protein>
    <submittedName>
        <fullName evidence="1">Uncharacterized protein</fullName>
    </submittedName>
</protein>
<dbReference type="Proteomes" id="UP000664144">
    <property type="component" value="Unassembled WGS sequence"/>
</dbReference>
<organism evidence="1 2">
    <name type="scientific">Hymenobacter telluris</name>
    <dbReference type="NCBI Taxonomy" id="2816474"/>
    <lineage>
        <taxon>Bacteria</taxon>
        <taxon>Pseudomonadati</taxon>
        <taxon>Bacteroidota</taxon>
        <taxon>Cytophagia</taxon>
        <taxon>Cytophagales</taxon>
        <taxon>Hymenobacteraceae</taxon>
        <taxon>Hymenobacter</taxon>
    </lineage>
</organism>
<sequence>MANLVTFEAYLRYVRRQSSPTEAYAVRAWLTQLTHAGLAISWMQQYAQLLAQEADPTGLLVDLDAMQGKLLAQLKLAPTPVTLRRKASRVARLVHFFYSCFHCQEFLGLRAFFHRLHWQ</sequence>
<proteinExistence type="predicted"/>
<dbReference type="RefSeq" id="WP_206981506.1">
    <property type="nucleotide sequence ID" value="NZ_JAFLQZ010000002.1"/>
</dbReference>
<comment type="caution">
    <text evidence="1">The sequence shown here is derived from an EMBL/GenBank/DDBJ whole genome shotgun (WGS) entry which is preliminary data.</text>
</comment>
<dbReference type="EMBL" id="JAFLQZ010000002">
    <property type="protein sequence ID" value="MBO0357105.1"/>
    <property type="molecule type" value="Genomic_DNA"/>
</dbReference>
<reference evidence="1" key="1">
    <citation type="submission" date="2021-03" db="EMBL/GenBank/DDBJ databases">
        <authorList>
            <person name="Kim M.K."/>
        </authorList>
    </citation>
    <scope>NUCLEOTIDE SEQUENCE</scope>
    <source>
        <strain evidence="1">BT186</strain>
    </source>
</reference>
<evidence type="ECO:0000313" key="1">
    <source>
        <dbReference type="EMBL" id="MBO0357105.1"/>
    </source>
</evidence>
<name>A0A939ET91_9BACT</name>
<gene>
    <name evidence="1" type="ORF">J0X19_04030</name>
</gene>
<evidence type="ECO:0000313" key="2">
    <source>
        <dbReference type="Proteomes" id="UP000664144"/>
    </source>
</evidence>
<accession>A0A939ET91</accession>
<keyword evidence="2" id="KW-1185">Reference proteome</keyword>